<accession>A0A0F9MQ88</accession>
<protein>
    <submittedName>
        <fullName evidence="2">Uncharacterized protein</fullName>
    </submittedName>
</protein>
<dbReference type="EMBL" id="LAZR01005249">
    <property type="protein sequence ID" value="KKN01542.1"/>
    <property type="molecule type" value="Genomic_DNA"/>
</dbReference>
<name>A0A0F9MQ88_9ZZZZ</name>
<feature type="transmembrane region" description="Helical" evidence="1">
    <location>
        <begin position="109"/>
        <end position="128"/>
    </location>
</feature>
<proteinExistence type="predicted"/>
<keyword evidence="1" id="KW-0812">Transmembrane</keyword>
<organism evidence="2">
    <name type="scientific">marine sediment metagenome</name>
    <dbReference type="NCBI Taxonomy" id="412755"/>
    <lineage>
        <taxon>unclassified sequences</taxon>
        <taxon>metagenomes</taxon>
        <taxon>ecological metagenomes</taxon>
    </lineage>
</organism>
<keyword evidence="1" id="KW-0472">Membrane</keyword>
<gene>
    <name evidence="2" type="ORF">LCGC14_1126750</name>
</gene>
<reference evidence="2" key="1">
    <citation type="journal article" date="2015" name="Nature">
        <title>Complex archaea that bridge the gap between prokaryotes and eukaryotes.</title>
        <authorList>
            <person name="Spang A."/>
            <person name="Saw J.H."/>
            <person name="Jorgensen S.L."/>
            <person name="Zaremba-Niedzwiedzka K."/>
            <person name="Martijn J."/>
            <person name="Lind A.E."/>
            <person name="van Eijk R."/>
            <person name="Schleper C."/>
            <person name="Guy L."/>
            <person name="Ettema T.J."/>
        </authorList>
    </citation>
    <scope>NUCLEOTIDE SEQUENCE</scope>
</reference>
<keyword evidence="1" id="KW-1133">Transmembrane helix</keyword>
<evidence type="ECO:0000256" key="1">
    <source>
        <dbReference type="SAM" id="Phobius"/>
    </source>
</evidence>
<sequence length="566" mass="66280">MPSWSVKSKHKRRVVLILPGFNQGRGKRGAWFVWTEKTEDFFRRFSRSWHTLKYEVFEPESEFPLSDGELQHLTQEIISREHAYFSSLYFQDVLSGRGRSLRSQGIRGLFLYLMLVLSLGFFWIIILVRPQTLLANFINYLHLNIVGRTRKIVASFWQRGEKEELVEVLTEAKEIYAKLDNDSSRAEPLRKYQYLRDYFKKRRREEKEKEKASSYELVEQAYRDIISQLTGDSLLLKIVPKGTGERIINFFHITLRLPYPDNIYAVRNLYQDLSLLSSISQSKVIGRTERVDGNNLEMFLLRTKAGGGIIIPCPGENVLSLIFQAETFENIQRKNLPLEVVLYVGREEEKKALLDFDPLKTEELNTRGMEKTGMRIQNALLDTFRQQDSLISYYFRELPSVYGKWMWRDPMYLWYNLVHLGFPWLFISRGVPAMAIIACTWIFWDSLNGSQQAVRWRDYFDNLLEGIDKAYHNMNLKIMVHSGLGEVNAAIKVTGPASYRDVLEKIEEYHFPRKFRDMVLLNAITQETTQLKDFQKEANDFTTLPIPAFCYEENKNQIKSSGEFSG</sequence>
<comment type="caution">
    <text evidence="2">The sequence shown here is derived from an EMBL/GenBank/DDBJ whole genome shotgun (WGS) entry which is preliminary data.</text>
</comment>
<dbReference type="AlphaFoldDB" id="A0A0F9MQ88"/>
<evidence type="ECO:0000313" key="2">
    <source>
        <dbReference type="EMBL" id="KKN01542.1"/>
    </source>
</evidence>